<comment type="caution">
    <text evidence="1">The sequence shown here is derived from an EMBL/GenBank/DDBJ whole genome shotgun (WGS) entry which is preliminary data.</text>
</comment>
<proteinExistence type="predicted"/>
<name>A0A0V1ACY4_9BILA</name>
<sequence length="120" mass="13437">MKKKKTKATVGRIGHEDRRRSTVVVVYRSGWQVARKVFVVASSSALGKDVNCGLSGFHVILPTLKRKLPSGTVTEWKTFVKDKKDDEIHSDVFLAFLLEQARIKDTDIGSRTKALTKGHQ</sequence>
<dbReference type="AlphaFoldDB" id="A0A0V1ACY4"/>
<accession>A0A0V1ACY4</accession>
<reference evidence="1 2" key="1">
    <citation type="submission" date="2015-01" db="EMBL/GenBank/DDBJ databases">
        <title>Evolution of Trichinella species and genotypes.</title>
        <authorList>
            <person name="Korhonen P.K."/>
            <person name="Edoardo P."/>
            <person name="Giuseppe L.R."/>
            <person name="Gasser R.B."/>
        </authorList>
    </citation>
    <scope>NUCLEOTIDE SEQUENCE [LARGE SCALE GENOMIC DNA]</scope>
    <source>
        <strain evidence="1">ISS2496</strain>
    </source>
</reference>
<protein>
    <submittedName>
        <fullName evidence="1">Uncharacterized protein</fullName>
    </submittedName>
</protein>
<dbReference type="Proteomes" id="UP000054783">
    <property type="component" value="Unassembled WGS sequence"/>
</dbReference>
<evidence type="ECO:0000313" key="2">
    <source>
        <dbReference type="Proteomes" id="UP000054783"/>
    </source>
</evidence>
<gene>
    <name evidence="1" type="ORF">T12_10512</name>
</gene>
<organism evidence="1 2">
    <name type="scientific">Trichinella patagoniensis</name>
    <dbReference type="NCBI Taxonomy" id="990121"/>
    <lineage>
        <taxon>Eukaryota</taxon>
        <taxon>Metazoa</taxon>
        <taxon>Ecdysozoa</taxon>
        <taxon>Nematoda</taxon>
        <taxon>Enoplea</taxon>
        <taxon>Dorylaimia</taxon>
        <taxon>Trichinellida</taxon>
        <taxon>Trichinellidae</taxon>
        <taxon>Trichinella</taxon>
    </lineage>
</organism>
<evidence type="ECO:0000313" key="1">
    <source>
        <dbReference type="EMBL" id="KRY22361.1"/>
    </source>
</evidence>
<dbReference type="EMBL" id="JYDQ01000009">
    <property type="protein sequence ID" value="KRY22361.1"/>
    <property type="molecule type" value="Genomic_DNA"/>
</dbReference>
<keyword evidence="2" id="KW-1185">Reference proteome</keyword>